<protein>
    <submittedName>
        <fullName evidence="2">Uncharacterized protein</fullName>
    </submittedName>
</protein>
<dbReference type="EMBL" id="MCGI01000004">
    <property type="protein sequence ID" value="ODM10258.1"/>
    <property type="molecule type" value="Genomic_DNA"/>
</dbReference>
<evidence type="ECO:0000313" key="2">
    <source>
        <dbReference type="EMBL" id="ODM10258.1"/>
    </source>
</evidence>
<evidence type="ECO:0000256" key="1">
    <source>
        <dbReference type="SAM" id="MobiDB-lite"/>
    </source>
</evidence>
<evidence type="ECO:0000313" key="3">
    <source>
        <dbReference type="Proteomes" id="UP000095003"/>
    </source>
</evidence>
<name>A0A1E3ANI6_9FIRM</name>
<dbReference type="AlphaFoldDB" id="A0A1E3ANI6"/>
<proteinExistence type="predicted"/>
<dbReference type="Proteomes" id="UP000095003">
    <property type="component" value="Unassembled WGS sequence"/>
</dbReference>
<reference evidence="2 3" key="1">
    <citation type="submission" date="2016-07" db="EMBL/GenBank/DDBJ databases">
        <title>Characterization of isolates of Eisenbergiella tayi derived from blood cultures, using whole genome sequencing.</title>
        <authorList>
            <person name="Burdz T."/>
            <person name="Wiebe D."/>
            <person name="Huynh C."/>
            <person name="Bernard K."/>
        </authorList>
    </citation>
    <scope>NUCLEOTIDE SEQUENCE [LARGE SCALE GENOMIC DNA]</scope>
    <source>
        <strain evidence="2 3">NML 120489</strain>
    </source>
</reference>
<gene>
    <name evidence="2" type="ORF">BEH84_04630</name>
</gene>
<comment type="caution">
    <text evidence="2">The sequence shown here is derived from an EMBL/GenBank/DDBJ whole genome shotgun (WGS) entry which is preliminary data.</text>
</comment>
<accession>A0A1E3ANI6</accession>
<feature type="region of interest" description="Disordered" evidence="1">
    <location>
        <begin position="1"/>
        <end position="20"/>
    </location>
</feature>
<organism evidence="2 3">
    <name type="scientific">Eisenbergiella tayi</name>
    <dbReference type="NCBI Taxonomy" id="1432052"/>
    <lineage>
        <taxon>Bacteria</taxon>
        <taxon>Bacillati</taxon>
        <taxon>Bacillota</taxon>
        <taxon>Clostridia</taxon>
        <taxon>Lachnospirales</taxon>
        <taxon>Lachnospiraceae</taxon>
        <taxon>Eisenbergiella</taxon>
    </lineage>
</organism>
<sequence length="29" mass="3375">MIAPDAVHAKEDYQRRDKKHSHLCAAGYY</sequence>